<dbReference type="Pfam" id="PF04247">
    <property type="entry name" value="SirB"/>
    <property type="match status" value="1"/>
</dbReference>
<dbReference type="AlphaFoldDB" id="A0A1X9YV02"/>
<feature type="transmembrane region" description="Helical" evidence="8">
    <location>
        <begin position="44"/>
        <end position="64"/>
    </location>
</feature>
<feature type="transmembrane region" description="Helical" evidence="8">
    <location>
        <begin position="12"/>
        <end position="32"/>
    </location>
</feature>
<dbReference type="RefSeq" id="WP_025608349.1">
    <property type="nucleotide sequence ID" value="NZ_CP021235.1"/>
</dbReference>
<dbReference type="PANTHER" id="PTHR33751">
    <property type="entry name" value="CBB3-TYPE CYTOCHROME C OXIDASE SUBUNIT FIXP"/>
    <property type="match status" value="1"/>
</dbReference>
<keyword evidence="2 6" id="KW-0349">Heme</keyword>
<proteinExistence type="predicted"/>
<dbReference type="InterPro" id="IPR007360">
    <property type="entry name" value="SirB"/>
</dbReference>
<dbReference type="InterPro" id="IPR036909">
    <property type="entry name" value="Cyt_c-like_dom_sf"/>
</dbReference>
<evidence type="ECO:0000256" key="6">
    <source>
        <dbReference type="PROSITE-ProRule" id="PRU00433"/>
    </source>
</evidence>
<dbReference type="EMBL" id="CP021235">
    <property type="protein sequence ID" value="ARS36750.1"/>
    <property type="molecule type" value="Genomic_DNA"/>
</dbReference>
<evidence type="ECO:0000256" key="8">
    <source>
        <dbReference type="SAM" id="Phobius"/>
    </source>
</evidence>
<evidence type="ECO:0000259" key="9">
    <source>
        <dbReference type="PROSITE" id="PS51007"/>
    </source>
</evidence>
<dbReference type="Pfam" id="PF13442">
    <property type="entry name" value="Cytochrome_CBB3"/>
    <property type="match status" value="1"/>
</dbReference>
<accession>A0A1X9YV02</accession>
<dbReference type="GO" id="GO:0005506">
    <property type="term" value="F:iron ion binding"/>
    <property type="evidence" value="ECO:0007669"/>
    <property type="project" value="InterPro"/>
</dbReference>
<feature type="region of interest" description="Disordered" evidence="7">
    <location>
        <begin position="123"/>
        <end position="148"/>
    </location>
</feature>
<feature type="domain" description="Cytochrome c" evidence="9">
    <location>
        <begin position="168"/>
        <end position="243"/>
    </location>
</feature>
<dbReference type="SUPFAM" id="SSF46626">
    <property type="entry name" value="Cytochrome c"/>
    <property type="match status" value="1"/>
</dbReference>
<protein>
    <recommendedName>
        <fullName evidence="9">Cytochrome c domain-containing protein</fullName>
    </recommendedName>
</protein>
<organism evidence="10 11">
    <name type="scientific">Pontibacter actiniarum</name>
    <dbReference type="NCBI Taxonomy" id="323450"/>
    <lineage>
        <taxon>Bacteria</taxon>
        <taxon>Pseudomonadati</taxon>
        <taxon>Bacteroidota</taxon>
        <taxon>Cytophagia</taxon>
        <taxon>Cytophagales</taxon>
        <taxon>Hymenobacteraceae</taxon>
        <taxon>Pontibacter</taxon>
    </lineage>
</organism>
<keyword evidence="8" id="KW-0472">Membrane</keyword>
<dbReference type="KEGG" id="pact:CA264_15710"/>
<dbReference type="Proteomes" id="UP000266292">
    <property type="component" value="Chromosome"/>
</dbReference>
<dbReference type="Gene3D" id="1.10.760.10">
    <property type="entry name" value="Cytochrome c-like domain"/>
    <property type="match status" value="1"/>
</dbReference>
<evidence type="ECO:0000256" key="2">
    <source>
        <dbReference type="ARBA" id="ARBA00022617"/>
    </source>
</evidence>
<evidence type="ECO:0000256" key="1">
    <source>
        <dbReference type="ARBA" id="ARBA00022448"/>
    </source>
</evidence>
<reference evidence="11" key="1">
    <citation type="submission" date="2017-05" db="EMBL/GenBank/DDBJ databases">
        <authorList>
            <person name="Ray J."/>
            <person name="Price M."/>
            <person name="Deutschbauer A."/>
        </authorList>
    </citation>
    <scope>NUCLEOTIDE SEQUENCE [LARGE SCALE GENOMIC DNA]</scope>
    <source>
        <strain evidence="11">DSM 19842</strain>
    </source>
</reference>
<dbReference type="GO" id="GO:0020037">
    <property type="term" value="F:heme binding"/>
    <property type="evidence" value="ECO:0007669"/>
    <property type="project" value="InterPro"/>
</dbReference>
<keyword evidence="3 6" id="KW-0479">Metal-binding</keyword>
<dbReference type="STRING" id="709015.GCA_000472485_03171"/>
<dbReference type="GO" id="GO:0009055">
    <property type="term" value="F:electron transfer activity"/>
    <property type="evidence" value="ECO:0007669"/>
    <property type="project" value="InterPro"/>
</dbReference>
<evidence type="ECO:0000256" key="4">
    <source>
        <dbReference type="ARBA" id="ARBA00022982"/>
    </source>
</evidence>
<dbReference type="PANTHER" id="PTHR33751:SF1">
    <property type="entry name" value="CBB3-TYPE CYTOCHROME C OXIDASE SUBUNIT FIXP"/>
    <property type="match status" value="1"/>
</dbReference>
<dbReference type="InterPro" id="IPR008168">
    <property type="entry name" value="Cyt_C_IC"/>
</dbReference>
<keyword evidence="4" id="KW-0249">Electron transport</keyword>
<name>A0A1X9YV02_9BACT</name>
<sequence length="244" mass="26182">MQATVAFLHTHVLVVILFLLLFAFKTVLLLLNKHETLAKARSRTKMLDIIFGTLILITGGYLLFNYNGVPSWLIVKVVLVLVAIPLGIVGIKRESKVLAVLAVLIFLYVYGMAETKSLTMQKPGPIENATITPEGNKTPETDAAETGDAGLSESAAAHEEIVEAMGEGQLSNAKAIYTQLCETCHGADGTKGLGGAANLQVSNLSLKDRINVIENGRGLMPAFGRQLSDQEAEALAAYTMTLKK</sequence>
<gene>
    <name evidence="10" type="ORF">CA264_15710</name>
</gene>
<keyword evidence="5 6" id="KW-0408">Iron</keyword>
<keyword evidence="11" id="KW-1185">Reference proteome</keyword>
<dbReference type="InterPro" id="IPR009056">
    <property type="entry name" value="Cyt_c-like_dom"/>
</dbReference>
<dbReference type="OrthoDB" id="9811395at2"/>
<feature type="transmembrane region" description="Helical" evidence="8">
    <location>
        <begin position="70"/>
        <end position="90"/>
    </location>
</feature>
<dbReference type="PRINTS" id="PR00605">
    <property type="entry name" value="CYTCHROMECIC"/>
</dbReference>
<keyword evidence="8" id="KW-0812">Transmembrane</keyword>
<feature type="transmembrane region" description="Helical" evidence="8">
    <location>
        <begin position="97"/>
        <end position="113"/>
    </location>
</feature>
<evidence type="ECO:0000256" key="3">
    <source>
        <dbReference type="ARBA" id="ARBA00022723"/>
    </source>
</evidence>
<evidence type="ECO:0000256" key="7">
    <source>
        <dbReference type="SAM" id="MobiDB-lite"/>
    </source>
</evidence>
<keyword evidence="1" id="KW-0813">Transport</keyword>
<evidence type="ECO:0000256" key="5">
    <source>
        <dbReference type="ARBA" id="ARBA00023004"/>
    </source>
</evidence>
<dbReference type="InterPro" id="IPR050597">
    <property type="entry name" value="Cytochrome_c_Oxidase_Subunit"/>
</dbReference>
<keyword evidence="8" id="KW-1133">Transmembrane helix</keyword>
<evidence type="ECO:0000313" key="11">
    <source>
        <dbReference type="Proteomes" id="UP000266292"/>
    </source>
</evidence>
<dbReference type="PROSITE" id="PS51007">
    <property type="entry name" value="CYTC"/>
    <property type="match status" value="1"/>
</dbReference>
<evidence type="ECO:0000313" key="10">
    <source>
        <dbReference type="EMBL" id="ARS36750.1"/>
    </source>
</evidence>